<gene>
    <name evidence="1" type="ORF">BC673_1586</name>
</gene>
<keyword evidence="2" id="KW-1185">Reference proteome</keyword>
<proteinExistence type="predicted"/>
<comment type="caution">
    <text evidence="1">The sequence shown here is derived from an EMBL/GenBank/DDBJ whole genome shotgun (WGS) entry which is preliminary data.</text>
</comment>
<name>A0ABX9DQ05_9BACT</name>
<dbReference type="EMBL" id="QLTQ01000058">
    <property type="protein sequence ID" value="RAS40047.1"/>
    <property type="molecule type" value="Genomic_DNA"/>
</dbReference>
<protein>
    <submittedName>
        <fullName evidence="1">Uncharacterized protein</fullName>
    </submittedName>
</protein>
<evidence type="ECO:0000313" key="2">
    <source>
        <dbReference type="Proteomes" id="UP000249852"/>
    </source>
</evidence>
<dbReference type="Proteomes" id="UP000249852">
    <property type="component" value="Unassembled WGS sequence"/>
</dbReference>
<reference evidence="1 2" key="1">
    <citation type="submission" date="2018-06" db="EMBL/GenBank/DDBJ databases">
        <title>Genomic Encyclopedia of Archaeal and Bacterial Type Strains, Phase II (KMG-II): from individual species to whole genera.</title>
        <authorList>
            <person name="Goeker M."/>
        </authorList>
    </citation>
    <scope>NUCLEOTIDE SEQUENCE [LARGE SCALE GENOMIC DNA]</scope>
    <source>
        <strain evidence="1 2">DSM 18710</strain>
    </source>
</reference>
<evidence type="ECO:0000313" key="1">
    <source>
        <dbReference type="EMBL" id="RAS40047.1"/>
    </source>
</evidence>
<organism evidence="1 2">
    <name type="scientific">Prevotella pallens</name>
    <dbReference type="NCBI Taxonomy" id="60133"/>
    <lineage>
        <taxon>Bacteria</taxon>
        <taxon>Pseudomonadati</taxon>
        <taxon>Bacteroidota</taxon>
        <taxon>Bacteroidia</taxon>
        <taxon>Bacteroidales</taxon>
        <taxon>Prevotellaceae</taxon>
        <taxon>Prevotella</taxon>
    </lineage>
</organism>
<sequence length="66" mass="7293">YEGEKKCSVEEASKTIARIFKSPLSFISASMGGGKITMLDKNGKVKKSNDVDSYTIPYKSLEIEDE</sequence>
<feature type="non-terminal residue" evidence="1">
    <location>
        <position position="1"/>
    </location>
</feature>
<accession>A0ABX9DQ05</accession>